<proteinExistence type="predicted"/>
<evidence type="ECO:0000313" key="2">
    <source>
        <dbReference type="Proteomes" id="UP000286134"/>
    </source>
</evidence>
<keyword evidence="2" id="KW-1185">Reference proteome</keyword>
<evidence type="ECO:0000313" key="1">
    <source>
        <dbReference type="EMBL" id="RKF63297.1"/>
    </source>
</evidence>
<accession>A0A420I0X2</accession>
<comment type="caution">
    <text evidence="1">The sequence shown here is derived from an EMBL/GenBank/DDBJ whole genome shotgun (WGS) entry which is preliminary data.</text>
</comment>
<name>A0A420I0X2_9PEZI</name>
<protein>
    <submittedName>
        <fullName evidence="1">Uncharacterized protein</fullName>
    </submittedName>
</protein>
<organism evidence="1 2">
    <name type="scientific">Erysiphe neolycopersici</name>
    <dbReference type="NCBI Taxonomy" id="212602"/>
    <lineage>
        <taxon>Eukaryota</taxon>
        <taxon>Fungi</taxon>
        <taxon>Dikarya</taxon>
        <taxon>Ascomycota</taxon>
        <taxon>Pezizomycotina</taxon>
        <taxon>Leotiomycetes</taxon>
        <taxon>Erysiphales</taxon>
        <taxon>Erysiphaceae</taxon>
        <taxon>Erysiphe</taxon>
    </lineage>
</organism>
<dbReference type="EMBL" id="MCFK01002663">
    <property type="protein sequence ID" value="RKF63297.1"/>
    <property type="molecule type" value="Genomic_DNA"/>
</dbReference>
<gene>
    <name evidence="1" type="ORF">OnM2_026087</name>
</gene>
<dbReference type="AlphaFoldDB" id="A0A420I0X2"/>
<dbReference type="Proteomes" id="UP000286134">
    <property type="component" value="Unassembled WGS sequence"/>
</dbReference>
<reference evidence="1 2" key="1">
    <citation type="journal article" date="2018" name="BMC Genomics">
        <title>Comparative genome analyses reveal sequence features reflecting distinct modes of host-adaptation between dicot and monocot powdery mildew.</title>
        <authorList>
            <person name="Wu Y."/>
            <person name="Ma X."/>
            <person name="Pan Z."/>
            <person name="Kale S.D."/>
            <person name="Song Y."/>
            <person name="King H."/>
            <person name="Zhang Q."/>
            <person name="Presley C."/>
            <person name="Deng X."/>
            <person name="Wei C.I."/>
            <person name="Xiao S."/>
        </authorList>
    </citation>
    <scope>NUCLEOTIDE SEQUENCE [LARGE SCALE GENOMIC DNA]</scope>
    <source>
        <strain evidence="1">UMSG2</strain>
    </source>
</reference>
<sequence length="73" mass="8564">MTNGSEYSQSTQPVHMRSEKIVEINHEDRSYSRPIYLDEIDKNQRGDKCKALLKTSLTDYNYKNKVSKLLLIQ</sequence>